<sequence>MLWEEKFRELEQQNTKKFMEEVEKQMHELLETTEMKKIKTGEKIMNYSDTDILSSKSVKDHLDRSLEKKINWLDNHLAQAQNAHRRNLNKDLPSTSWQNTREIPQVL</sequence>
<reference evidence="3" key="1">
    <citation type="submission" date="2022-11" db="UniProtKB">
        <authorList>
            <consortium name="WormBaseParasite"/>
        </authorList>
    </citation>
    <scope>IDENTIFICATION</scope>
</reference>
<accession>A0A915JHQ9</accession>
<protein>
    <submittedName>
        <fullName evidence="3">Uncharacterized protein</fullName>
    </submittedName>
</protein>
<dbReference type="WBParaSite" id="nRc.2.0.1.t25648-RA">
    <property type="protein sequence ID" value="nRc.2.0.1.t25648-RA"/>
    <property type="gene ID" value="nRc.2.0.1.g25648"/>
</dbReference>
<dbReference type="AlphaFoldDB" id="A0A915JHQ9"/>
<evidence type="ECO:0000313" key="2">
    <source>
        <dbReference type="Proteomes" id="UP000887565"/>
    </source>
</evidence>
<proteinExistence type="predicted"/>
<evidence type="ECO:0000313" key="3">
    <source>
        <dbReference type="WBParaSite" id="nRc.2.0.1.t25648-RA"/>
    </source>
</evidence>
<organism evidence="2 3">
    <name type="scientific">Romanomermis culicivorax</name>
    <name type="common">Nematode worm</name>
    <dbReference type="NCBI Taxonomy" id="13658"/>
    <lineage>
        <taxon>Eukaryota</taxon>
        <taxon>Metazoa</taxon>
        <taxon>Ecdysozoa</taxon>
        <taxon>Nematoda</taxon>
        <taxon>Enoplea</taxon>
        <taxon>Dorylaimia</taxon>
        <taxon>Mermithida</taxon>
        <taxon>Mermithoidea</taxon>
        <taxon>Mermithidae</taxon>
        <taxon>Romanomermis</taxon>
    </lineage>
</organism>
<evidence type="ECO:0000256" key="1">
    <source>
        <dbReference type="SAM" id="MobiDB-lite"/>
    </source>
</evidence>
<dbReference type="Proteomes" id="UP000887565">
    <property type="component" value="Unplaced"/>
</dbReference>
<keyword evidence="2" id="KW-1185">Reference proteome</keyword>
<feature type="region of interest" description="Disordered" evidence="1">
    <location>
        <begin position="84"/>
        <end position="107"/>
    </location>
</feature>
<feature type="compositionally biased region" description="Polar residues" evidence="1">
    <location>
        <begin position="92"/>
        <end position="107"/>
    </location>
</feature>
<name>A0A915JHQ9_ROMCU</name>